<dbReference type="Proteomes" id="UP000601435">
    <property type="component" value="Unassembled WGS sequence"/>
</dbReference>
<protein>
    <submittedName>
        <fullName evidence="3">BT4 protein</fullName>
    </submittedName>
</protein>
<evidence type="ECO:0000256" key="1">
    <source>
        <dbReference type="SAM" id="MobiDB-lite"/>
    </source>
</evidence>
<dbReference type="Pfam" id="PF00651">
    <property type="entry name" value="BTB"/>
    <property type="match status" value="1"/>
</dbReference>
<dbReference type="InterPro" id="IPR011333">
    <property type="entry name" value="SKP1/BTB/POZ_sf"/>
</dbReference>
<feature type="domain" description="BTB" evidence="2">
    <location>
        <begin position="164"/>
        <end position="231"/>
    </location>
</feature>
<dbReference type="CDD" id="cd18186">
    <property type="entry name" value="BTB_POZ_ZBTB_KLHL-like"/>
    <property type="match status" value="1"/>
</dbReference>
<evidence type="ECO:0000313" key="4">
    <source>
        <dbReference type="Proteomes" id="UP000601435"/>
    </source>
</evidence>
<sequence>MADVVRALIRVGDLEGLQRVTPDGYDWSVPDSKARPPLIEVMLGPYAQWETRAKMLDWMIKAGADPLKAVPADEASSCAIDVGRGHEKIKIPYKGNCATTFACEAVRALQESEHVAASDVKLKAFKGYLDVLTRATPMLGQSNVAIPQSVVDMWESIRQMTPTHNVVFETADGEVSAHDLILVTASPVLKAMLESTMREGSSKRITVKDSSGSGVRLLVDMLYTSSTRDEPDYKTVLVALDLAHRWQVNGMVPVLEGILPAMVTVESLVAIAEAAMLKGLQKLQQACKTFAANNSQVKTMLDRGPIPVEVRQLLGEPADPSPEGGRQKKRRTFTAP</sequence>
<dbReference type="PANTHER" id="PTHR46672:SF8">
    <property type="entry name" value="BTB DOMAIN-CONTAINING PROTEIN"/>
    <property type="match status" value="1"/>
</dbReference>
<feature type="region of interest" description="Disordered" evidence="1">
    <location>
        <begin position="314"/>
        <end position="336"/>
    </location>
</feature>
<feature type="compositionally biased region" description="Basic residues" evidence="1">
    <location>
        <begin position="327"/>
        <end position="336"/>
    </location>
</feature>
<dbReference type="SUPFAM" id="SSF54695">
    <property type="entry name" value="POZ domain"/>
    <property type="match status" value="1"/>
</dbReference>
<keyword evidence="4" id="KW-1185">Reference proteome</keyword>
<evidence type="ECO:0000259" key="2">
    <source>
        <dbReference type="PROSITE" id="PS50097"/>
    </source>
</evidence>
<dbReference type="AlphaFoldDB" id="A0A813B2W4"/>
<evidence type="ECO:0000313" key="3">
    <source>
        <dbReference type="EMBL" id="CAE7891265.1"/>
    </source>
</evidence>
<organism evidence="3 4">
    <name type="scientific">Symbiodinium necroappetens</name>
    <dbReference type="NCBI Taxonomy" id="1628268"/>
    <lineage>
        <taxon>Eukaryota</taxon>
        <taxon>Sar</taxon>
        <taxon>Alveolata</taxon>
        <taxon>Dinophyceae</taxon>
        <taxon>Suessiales</taxon>
        <taxon>Symbiodiniaceae</taxon>
        <taxon>Symbiodinium</taxon>
    </lineage>
</organism>
<dbReference type="Gene3D" id="3.30.710.10">
    <property type="entry name" value="Potassium Channel Kv1.1, Chain A"/>
    <property type="match status" value="1"/>
</dbReference>
<accession>A0A813B2W4</accession>
<dbReference type="EMBL" id="CAJNJA010067030">
    <property type="protein sequence ID" value="CAE7891265.1"/>
    <property type="molecule type" value="Genomic_DNA"/>
</dbReference>
<proteinExistence type="predicted"/>
<comment type="caution">
    <text evidence="3">The sequence shown here is derived from an EMBL/GenBank/DDBJ whole genome shotgun (WGS) entry which is preliminary data.</text>
</comment>
<name>A0A813B2W4_9DINO</name>
<dbReference type="PANTHER" id="PTHR46672">
    <property type="entry name" value="OS08G0495500 PROTEIN-RELATED"/>
    <property type="match status" value="1"/>
</dbReference>
<dbReference type="PROSITE" id="PS50097">
    <property type="entry name" value="BTB"/>
    <property type="match status" value="1"/>
</dbReference>
<dbReference type="SMART" id="SM00225">
    <property type="entry name" value="BTB"/>
    <property type="match status" value="1"/>
</dbReference>
<gene>
    <name evidence="3" type="primary">BT4</name>
    <name evidence="3" type="ORF">SNEC2469_LOCUS29632</name>
</gene>
<dbReference type="OrthoDB" id="6359816at2759"/>
<dbReference type="InterPro" id="IPR000210">
    <property type="entry name" value="BTB/POZ_dom"/>
</dbReference>
<dbReference type="InterPro" id="IPR044714">
    <property type="entry name" value="AtSIBP1-like"/>
</dbReference>
<reference evidence="3" key="1">
    <citation type="submission" date="2021-02" db="EMBL/GenBank/DDBJ databases">
        <authorList>
            <person name="Dougan E. K."/>
            <person name="Rhodes N."/>
            <person name="Thang M."/>
            <person name="Chan C."/>
        </authorList>
    </citation>
    <scope>NUCLEOTIDE SEQUENCE</scope>
</reference>